<dbReference type="Proteomes" id="UP000190774">
    <property type="component" value="Unassembled WGS sequence"/>
</dbReference>
<sequence length="205" mass="22776">MATPEQIETAAQFVATELTAQGCFHHASNRIQDACEVGNPLALGFSDEERALLQRTVTRRLQEARRIAHMLPELKEARDRAINRQNAARNLTKNHLMDQAFASQQLRQTGLDALFVQHYTDRIQQNEQGLVKTRREEAHFEREITKLDAQMQQTAQSAFAAAIRGNLMDASIPVNPGLAEKAAIAATPQATPSPLLPFPSKLSRA</sequence>
<reference evidence="2" key="1">
    <citation type="submission" date="2017-02" db="EMBL/GenBank/DDBJ databases">
        <authorList>
            <person name="Varghese N."/>
            <person name="Submissions S."/>
        </authorList>
    </citation>
    <scope>NUCLEOTIDE SEQUENCE [LARGE SCALE GENOMIC DNA]</scope>
    <source>
        <strain evidence="2">ATCC 700200</strain>
    </source>
</reference>
<dbReference type="AlphaFoldDB" id="A0A1T4YRG7"/>
<evidence type="ECO:0000313" key="1">
    <source>
        <dbReference type="EMBL" id="SKB04188.1"/>
    </source>
</evidence>
<evidence type="ECO:0000313" key="2">
    <source>
        <dbReference type="Proteomes" id="UP000190774"/>
    </source>
</evidence>
<accession>A0A1T4YRG7</accession>
<protein>
    <submittedName>
        <fullName evidence="1">Uncharacterized protein</fullName>
    </submittedName>
</protein>
<name>A0A1T4YRG7_9BACT</name>
<dbReference type="EMBL" id="FUYE01000016">
    <property type="protein sequence ID" value="SKB04188.1"/>
    <property type="molecule type" value="Genomic_DNA"/>
</dbReference>
<dbReference type="STRING" id="48467.SAMN02745166_04006"/>
<keyword evidence="2" id="KW-1185">Reference proteome</keyword>
<organism evidence="1 2">
    <name type="scientific">Prosthecobacter debontii</name>
    <dbReference type="NCBI Taxonomy" id="48467"/>
    <lineage>
        <taxon>Bacteria</taxon>
        <taxon>Pseudomonadati</taxon>
        <taxon>Verrucomicrobiota</taxon>
        <taxon>Verrucomicrobiia</taxon>
        <taxon>Verrucomicrobiales</taxon>
        <taxon>Verrucomicrobiaceae</taxon>
        <taxon>Prosthecobacter</taxon>
    </lineage>
</organism>
<gene>
    <name evidence="1" type="ORF">SAMN02745166_04006</name>
</gene>
<dbReference type="RefSeq" id="WP_078815161.1">
    <property type="nucleotide sequence ID" value="NZ_FUYE01000016.1"/>
</dbReference>
<proteinExistence type="predicted"/>